<dbReference type="EMBL" id="CP071528">
    <property type="protein sequence ID" value="USQ15272.1"/>
    <property type="molecule type" value="Genomic_DNA"/>
</dbReference>
<gene>
    <name evidence="1" type="ORF">J2N86_15025</name>
</gene>
<keyword evidence="1" id="KW-0614">Plasmid</keyword>
<organism evidence="1 2">
    <name type="scientific">Legionella lytica</name>
    <dbReference type="NCBI Taxonomy" id="96232"/>
    <lineage>
        <taxon>Bacteria</taxon>
        <taxon>Pseudomonadati</taxon>
        <taxon>Pseudomonadota</taxon>
        <taxon>Gammaproteobacteria</taxon>
        <taxon>Legionellales</taxon>
        <taxon>Legionellaceae</taxon>
        <taxon>Legionella</taxon>
    </lineage>
</organism>
<dbReference type="Gene3D" id="3.90.350.10">
    <property type="entry name" value="Transposase Inhibitor Protein From Tn5, Chain A, domain 1"/>
    <property type="match status" value="1"/>
</dbReference>
<dbReference type="Proteomes" id="UP001057474">
    <property type="component" value="Plasmid pLlyPCM2298_1"/>
</dbReference>
<reference evidence="1" key="1">
    <citation type="submission" date="2021-03" db="EMBL/GenBank/DDBJ databases">
        <title>Legionella lytica PCM 2298.</title>
        <authorList>
            <person name="Koper P."/>
        </authorList>
    </citation>
    <scope>NUCLEOTIDE SEQUENCE</scope>
    <source>
        <strain evidence="1">PCM 2298</strain>
        <plasmid evidence="1">pLlyPCM2298_1</plasmid>
    </source>
</reference>
<keyword evidence="2" id="KW-1185">Reference proteome</keyword>
<evidence type="ECO:0000313" key="2">
    <source>
        <dbReference type="Proteomes" id="UP001057474"/>
    </source>
</evidence>
<dbReference type="RefSeq" id="WP_252582509.1">
    <property type="nucleotide sequence ID" value="NZ_CP071528.1"/>
</dbReference>
<proteinExistence type="predicted"/>
<evidence type="ECO:0000313" key="1">
    <source>
        <dbReference type="EMBL" id="USQ15272.1"/>
    </source>
</evidence>
<name>A0ABY4YCV3_9GAMM</name>
<geneLocation type="plasmid" evidence="1 2">
    <name>pLlyPCM2298_1</name>
</geneLocation>
<protein>
    <submittedName>
        <fullName evidence="1">Uncharacterized protein</fullName>
    </submittedName>
</protein>
<sequence length="128" mass="14734">MSIKGVTKSHIISFKRFNECFSHTRDLLFNPHQDQTIQRIHEEDAEHIYVIQDSTFYNYTNHSAKIDMGVIGKQGRFTQLGLLQHTALCISQDEKPLGIIALDFIGYDAKGNHILAKEKLSSFWIKKL</sequence>
<dbReference type="InterPro" id="IPR012337">
    <property type="entry name" value="RNaseH-like_sf"/>
</dbReference>
<dbReference type="SUPFAM" id="SSF53098">
    <property type="entry name" value="Ribonuclease H-like"/>
    <property type="match status" value="1"/>
</dbReference>
<accession>A0ABY4YCV3</accession>